<comment type="caution">
    <text evidence="2">The sequence shown here is derived from an EMBL/GenBank/DDBJ whole genome shotgun (WGS) entry which is preliminary data.</text>
</comment>
<dbReference type="EMBL" id="RSCE01000008">
    <property type="protein sequence ID" value="RSH80258.1"/>
    <property type="molecule type" value="Genomic_DNA"/>
</dbReference>
<dbReference type="Pfam" id="PF00501">
    <property type="entry name" value="AMP-binding"/>
    <property type="match status" value="1"/>
</dbReference>
<reference evidence="2 3" key="1">
    <citation type="submission" date="2018-11" db="EMBL/GenBank/DDBJ databases">
        <title>Genome sequence of Apiotrichum porosum DSM 27194.</title>
        <authorList>
            <person name="Aliyu H."/>
            <person name="Gorte O."/>
            <person name="Ochsenreither K."/>
        </authorList>
    </citation>
    <scope>NUCLEOTIDE SEQUENCE [LARGE SCALE GENOMIC DNA]</scope>
    <source>
        <strain evidence="2 3">DSM 27194</strain>
    </source>
</reference>
<evidence type="ECO:0000313" key="2">
    <source>
        <dbReference type="EMBL" id="RSH80258.1"/>
    </source>
</evidence>
<dbReference type="Gene3D" id="2.30.38.10">
    <property type="entry name" value="Luciferase, Domain 3"/>
    <property type="match status" value="1"/>
</dbReference>
<gene>
    <name evidence="2" type="ORF">EHS24_008831</name>
</gene>
<dbReference type="PROSITE" id="PS00455">
    <property type="entry name" value="AMP_BINDING"/>
    <property type="match status" value="1"/>
</dbReference>
<organism evidence="2 3">
    <name type="scientific">Apiotrichum porosum</name>
    <dbReference type="NCBI Taxonomy" id="105984"/>
    <lineage>
        <taxon>Eukaryota</taxon>
        <taxon>Fungi</taxon>
        <taxon>Dikarya</taxon>
        <taxon>Basidiomycota</taxon>
        <taxon>Agaricomycotina</taxon>
        <taxon>Tremellomycetes</taxon>
        <taxon>Trichosporonales</taxon>
        <taxon>Trichosporonaceae</taxon>
        <taxon>Apiotrichum</taxon>
    </lineage>
</organism>
<sequence length="600" mass="64838">MDQLKPRTYAEADALLQAPGSIYEIEQLVIEGRKVKVWTKAPKSMREWMVEGLSRWADNEFVSEPLPEPAPASQRQSRTYGQVLDDAVTFASWLREGGIAMGDRVAIGGRNSSRFISAYVGTCLIGAVPVLLNTTLTDDNQVHCLTITLPKLVIGDVPMAKALASIAPTLASMGVTKLYCWDSIGHLDSGIRSVVSEYAPSPSSQTVATVRSGAGLDNQDPDSDAIILFTSGTTSKPKAVLLTHRMWCQQIYTASYTSARYAMRMGAPLEMALAMHIPEAKTCMLHAVPLFHVTGGGMLTRAIVVGQRLVFLRKWDVDTATALIRSEKVNNLMGVPALAAGLLASPRLTDELKLETVSFGGAPAPSNLAHRVQKQWNQALVVHLYGATEAAGLFTALVGADYIGNPTSAGLPTPILDMRVADPVTHKTLGPNEVGVIMFKGGSIMKEYLNNPKATAEAVDAEGWYNTGDVGYIDDGHGLLHITDREKDLIIRGGENIPSAEVENAAHRDERVLECAAIPVPCPVMTEQVGLAIRLVDGAQATPENLKAAMDPLLRPQARPVIIHVWDGPLPRNINGKILKNEIKNVVAEKWESKQDRGKL</sequence>
<dbReference type="SUPFAM" id="SSF56801">
    <property type="entry name" value="Acetyl-CoA synthetase-like"/>
    <property type="match status" value="1"/>
</dbReference>
<dbReference type="Gene3D" id="3.40.50.980">
    <property type="match status" value="2"/>
</dbReference>
<dbReference type="Gene3D" id="3.30.300.30">
    <property type="match status" value="1"/>
</dbReference>
<dbReference type="STRING" id="105984.A0A427XN86"/>
<keyword evidence="3" id="KW-1185">Reference proteome</keyword>
<feature type="domain" description="AMP-dependent synthetase/ligase" evidence="1">
    <location>
        <begin position="70"/>
        <end position="449"/>
    </location>
</feature>
<protein>
    <recommendedName>
        <fullName evidence="1">AMP-dependent synthetase/ligase domain-containing protein</fullName>
    </recommendedName>
</protein>
<dbReference type="AlphaFoldDB" id="A0A427XN86"/>
<dbReference type="InterPro" id="IPR045851">
    <property type="entry name" value="AMP-bd_C_sf"/>
</dbReference>
<dbReference type="InterPro" id="IPR020845">
    <property type="entry name" value="AMP-binding_CS"/>
</dbReference>
<dbReference type="Proteomes" id="UP000279236">
    <property type="component" value="Unassembled WGS sequence"/>
</dbReference>
<dbReference type="RefSeq" id="XP_028475205.1">
    <property type="nucleotide sequence ID" value="XM_028624133.1"/>
</dbReference>
<accession>A0A427XN86</accession>
<name>A0A427XN86_9TREE</name>
<evidence type="ECO:0000259" key="1">
    <source>
        <dbReference type="Pfam" id="PF00501"/>
    </source>
</evidence>
<dbReference type="GeneID" id="39593374"/>
<dbReference type="PANTHER" id="PTHR24096">
    <property type="entry name" value="LONG-CHAIN-FATTY-ACID--COA LIGASE"/>
    <property type="match status" value="1"/>
</dbReference>
<dbReference type="GO" id="GO:0016405">
    <property type="term" value="F:CoA-ligase activity"/>
    <property type="evidence" value="ECO:0007669"/>
    <property type="project" value="TreeGrafter"/>
</dbReference>
<dbReference type="InterPro" id="IPR000873">
    <property type="entry name" value="AMP-dep_synth/lig_dom"/>
</dbReference>
<proteinExistence type="predicted"/>
<evidence type="ECO:0000313" key="3">
    <source>
        <dbReference type="Proteomes" id="UP000279236"/>
    </source>
</evidence>
<dbReference type="PANTHER" id="PTHR24096:SF393">
    <property type="entry name" value="LIGASE, PUTATIVE-RELATED"/>
    <property type="match status" value="1"/>
</dbReference>
<dbReference type="OrthoDB" id="10253115at2759"/>
<dbReference type="GO" id="GO:0019748">
    <property type="term" value="P:secondary metabolic process"/>
    <property type="evidence" value="ECO:0007669"/>
    <property type="project" value="TreeGrafter"/>
</dbReference>